<evidence type="ECO:0000313" key="2">
    <source>
        <dbReference type="EMBL" id="KII65182.1"/>
    </source>
</evidence>
<organism evidence="2 3">
    <name type="scientific">Thelohanellus kitauei</name>
    <name type="common">Myxosporean</name>
    <dbReference type="NCBI Taxonomy" id="669202"/>
    <lineage>
        <taxon>Eukaryota</taxon>
        <taxon>Metazoa</taxon>
        <taxon>Cnidaria</taxon>
        <taxon>Myxozoa</taxon>
        <taxon>Myxosporea</taxon>
        <taxon>Bivalvulida</taxon>
        <taxon>Platysporina</taxon>
        <taxon>Myxobolidae</taxon>
        <taxon>Thelohanellus</taxon>
    </lineage>
</organism>
<dbReference type="EMBL" id="JWZT01003971">
    <property type="protein sequence ID" value="KII65182.1"/>
    <property type="molecule type" value="Genomic_DNA"/>
</dbReference>
<reference evidence="2 3" key="1">
    <citation type="journal article" date="2014" name="Genome Biol. Evol.">
        <title>The genome of the myxosporean Thelohanellus kitauei shows adaptations to nutrient acquisition within its fish host.</title>
        <authorList>
            <person name="Yang Y."/>
            <person name="Xiong J."/>
            <person name="Zhou Z."/>
            <person name="Huo F."/>
            <person name="Miao W."/>
            <person name="Ran C."/>
            <person name="Liu Y."/>
            <person name="Zhang J."/>
            <person name="Feng J."/>
            <person name="Wang M."/>
            <person name="Wang M."/>
            <person name="Wang L."/>
            <person name="Yao B."/>
        </authorList>
    </citation>
    <scope>NUCLEOTIDE SEQUENCE [LARGE SCALE GENOMIC DNA]</scope>
    <source>
        <strain evidence="2">Wuqing</strain>
    </source>
</reference>
<dbReference type="AlphaFoldDB" id="A0A0C2MU33"/>
<keyword evidence="3" id="KW-1185">Reference proteome</keyword>
<protein>
    <submittedName>
        <fullName evidence="2">Uncharacterized protein</fullName>
    </submittedName>
</protein>
<name>A0A0C2MU33_THEKT</name>
<evidence type="ECO:0000256" key="1">
    <source>
        <dbReference type="SAM" id="MobiDB-lite"/>
    </source>
</evidence>
<proteinExistence type="predicted"/>
<feature type="region of interest" description="Disordered" evidence="1">
    <location>
        <begin position="1"/>
        <end position="24"/>
    </location>
</feature>
<comment type="caution">
    <text evidence="2">The sequence shown here is derived from an EMBL/GenBank/DDBJ whole genome shotgun (WGS) entry which is preliminary data.</text>
</comment>
<gene>
    <name evidence="2" type="ORF">RF11_05418</name>
</gene>
<dbReference type="Proteomes" id="UP000031668">
    <property type="component" value="Unassembled WGS sequence"/>
</dbReference>
<feature type="compositionally biased region" description="Polar residues" evidence="1">
    <location>
        <begin position="1"/>
        <end position="12"/>
    </location>
</feature>
<evidence type="ECO:0000313" key="3">
    <source>
        <dbReference type="Proteomes" id="UP000031668"/>
    </source>
</evidence>
<accession>A0A0C2MU33</accession>
<sequence>MEMSESLENSAENQDDENIDDNKSHRRDLSTLSEDCKMPSDQLVARYWLKHKLKTRESSREIIEMFEHHILEKIKQNDKNWKYCCQFYAYLDFIVFVELCAYYGVRWEPCNVCGLVRYYYSTNQSLKPAIVSPSNSDDSQDYNASFSYHEIAV</sequence>